<evidence type="ECO:0000259" key="3">
    <source>
        <dbReference type="PROSITE" id="PS50020"/>
    </source>
</evidence>
<dbReference type="InterPro" id="IPR053233">
    <property type="entry name" value="ABRA-related"/>
</dbReference>
<feature type="domain" description="WW" evidence="3">
    <location>
        <begin position="102"/>
        <end position="135"/>
    </location>
</feature>
<feature type="region of interest" description="Disordered" evidence="1">
    <location>
        <begin position="279"/>
        <end position="302"/>
    </location>
</feature>
<dbReference type="CDD" id="cd00201">
    <property type="entry name" value="WW"/>
    <property type="match status" value="2"/>
</dbReference>
<dbReference type="Gene3D" id="2.20.70.10">
    <property type="match status" value="1"/>
</dbReference>
<feature type="region of interest" description="Disordered" evidence="1">
    <location>
        <begin position="333"/>
        <end position="405"/>
    </location>
</feature>
<evidence type="ECO:0000256" key="2">
    <source>
        <dbReference type="SAM" id="Phobius"/>
    </source>
</evidence>
<dbReference type="PROSITE" id="PS50020">
    <property type="entry name" value="WW_DOMAIN_2"/>
    <property type="match status" value="2"/>
</dbReference>
<organism evidence="4 5">
    <name type="scientific">Perkinsus olseni</name>
    <name type="common">Perkinsus atlanticus</name>
    <dbReference type="NCBI Taxonomy" id="32597"/>
    <lineage>
        <taxon>Eukaryota</taxon>
        <taxon>Sar</taxon>
        <taxon>Alveolata</taxon>
        <taxon>Perkinsozoa</taxon>
        <taxon>Perkinsea</taxon>
        <taxon>Perkinsida</taxon>
        <taxon>Perkinsidae</taxon>
        <taxon>Perkinsus</taxon>
    </lineage>
</organism>
<keyword evidence="2" id="KW-1133">Transmembrane helix</keyword>
<evidence type="ECO:0000313" key="4">
    <source>
        <dbReference type="EMBL" id="KAF4692571.1"/>
    </source>
</evidence>
<evidence type="ECO:0000256" key="1">
    <source>
        <dbReference type="SAM" id="MobiDB-lite"/>
    </source>
</evidence>
<comment type="caution">
    <text evidence="4">The sequence shown here is derived from an EMBL/GenBank/DDBJ whole genome shotgun (WGS) entry which is preliminary data.</text>
</comment>
<dbReference type="PROSITE" id="PS01159">
    <property type="entry name" value="WW_DOMAIN_1"/>
    <property type="match status" value="2"/>
</dbReference>
<feature type="region of interest" description="Disordered" evidence="1">
    <location>
        <begin position="1"/>
        <end position="51"/>
    </location>
</feature>
<dbReference type="Pfam" id="PF00397">
    <property type="entry name" value="WW"/>
    <property type="match status" value="2"/>
</dbReference>
<dbReference type="InterPro" id="IPR001202">
    <property type="entry name" value="WW_dom"/>
</dbReference>
<feature type="compositionally biased region" description="Basic residues" evidence="1">
    <location>
        <begin position="353"/>
        <end position="370"/>
    </location>
</feature>
<feature type="compositionally biased region" description="Low complexity" evidence="1">
    <location>
        <begin position="382"/>
        <end position="391"/>
    </location>
</feature>
<sequence length="481" mass="51871">MGLFGRVSKSRSPSKSVGESTNRPGGDAVSGRVASERRGSSDGAGSSKGVTTVNDFVARSKMNQKQGLKPSGPELVAYAKYLGVDPMADGDLLWIAEEAILAPLPGEWTEHFDSNDRIFYYNSETRSSTWTHPLEGLYRDAYKTLAAIRDSNTQPDRKLELIRTWQEEVACLERERELPHQFISVVQVQKALLDWGEHVDDAGNKFYANKETGKSTWTDPRTALCHSYQLKSKVLKMMCANAGIGKSLGSGPYSIHPLGLKAVLEVIPEAVAAIEVAARGSPAGSEGRGGSERGAEETPPAGAVEAAGSAHLTGEALLSEVDDILGVRDILAVGNDGSPDPRDVEETAEQTVVKKKKKKKKKHKKDHQHRASSLVAEEEIISSPDKASAAAPGPPPRPGLGHLPPASTTVMPAVVVADEGAGCLINWKIAEFIVRDEQGNIARVDNDVDACLVLSGVTFLNIFAFYALFWFMIRTLMLSTQ</sequence>
<feature type="transmembrane region" description="Helical" evidence="2">
    <location>
        <begin position="452"/>
        <end position="473"/>
    </location>
</feature>
<feature type="domain" description="WW" evidence="3">
    <location>
        <begin position="195"/>
        <end position="222"/>
    </location>
</feature>
<name>A0A7J6PB28_PEROL</name>
<reference evidence="4 5" key="1">
    <citation type="submission" date="2020-04" db="EMBL/GenBank/DDBJ databases">
        <title>Perkinsus olseni comparative genomics.</title>
        <authorList>
            <person name="Bogema D.R."/>
        </authorList>
    </citation>
    <scope>NUCLEOTIDE SEQUENCE [LARGE SCALE GENOMIC DNA]</scope>
    <source>
        <strain evidence="4">00978-12</strain>
    </source>
</reference>
<dbReference type="OrthoDB" id="6344460at2759"/>
<evidence type="ECO:0000313" key="5">
    <source>
        <dbReference type="Proteomes" id="UP000541610"/>
    </source>
</evidence>
<proteinExistence type="predicted"/>
<dbReference type="EMBL" id="JABANP010000058">
    <property type="protein sequence ID" value="KAF4692571.1"/>
    <property type="molecule type" value="Genomic_DNA"/>
</dbReference>
<feature type="compositionally biased region" description="Low complexity" evidence="1">
    <location>
        <begin position="1"/>
        <end position="20"/>
    </location>
</feature>
<keyword evidence="2" id="KW-0812">Transmembrane</keyword>
<dbReference type="SUPFAM" id="SSF51045">
    <property type="entry name" value="WW domain"/>
    <property type="match status" value="2"/>
</dbReference>
<protein>
    <recommendedName>
        <fullName evidence="3">WW domain-containing protein</fullName>
    </recommendedName>
</protein>
<dbReference type="AlphaFoldDB" id="A0A7J6PB28"/>
<gene>
    <name evidence="4" type="ORF">FOZ60_013054</name>
</gene>
<dbReference type="Gene3D" id="3.30.1470.10">
    <property type="entry name" value="Photosystem I PsaD, reaction center subunit II"/>
    <property type="match status" value="1"/>
</dbReference>
<dbReference type="InterPro" id="IPR036020">
    <property type="entry name" value="WW_dom_sf"/>
</dbReference>
<dbReference type="SMART" id="SM00456">
    <property type="entry name" value="WW"/>
    <property type="match status" value="2"/>
</dbReference>
<dbReference type="PANTHER" id="PTHR21715:SF0">
    <property type="entry name" value="RH04127P"/>
    <property type="match status" value="1"/>
</dbReference>
<accession>A0A7J6PB28</accession>
<dbReference type="Proteomes" id="UP000541610">
    <property type="component" value="Unassembled WGS sequence"/>
</dbReference>
<keyword evidence="2" id="KW-0472">Membrane</keyword>
<dbReference type="PANTHER" id="PTHR21715">
    <property type="entry name" value="RH04127P"/>
    <property type="match status" value="1"/>
</dbReference>